<dbReference type="Proteomes" id="UP000095300">
    <property type="component" value="Unassembled WGS sequence"/>
</dbReference>
<keyword evidence="1" id="KW-0175">Coiled coil</keyword>
<feature type="region of interest" description="Disordered" evidence="2">
    <location>
        <begin position="1753"/>
        <end position="1813"/>
    </location>
</feature>
<feature type="compositionally biased region" description="Polar residues" evidence="2">
    <location>
        <begin position="1697"/>
        <end position="1724"/>
    </location>
</feature>
<feature type="compositionally biased region" description="Polar residues" evidence="2">
    <location>
        <begin position="1916"/>
        <end position="1927"/>
    </location>
</feature>
<dbReference type="GO" id="GO:0034453">
    <property type="term" value="P:microtubule anchoring"/>
    <property type="evidence" value="ECO:0007669"/>
    <property type="project" value="InterPro"/>
</dbReference>
<feature type="compositionally biased region" description="Polar residues" evidence="2">
    <location>
        <begin position="2059"/>
        <end position="2070"/>
    </location>
</feature>
<feature type="compositionally biased region" description="Polar residues" evidence="2">
    <location>
        <begin position="1017"/>
        <end position="1041"/>
    </location>
</feature>
<feature type="region of interest" description="Disordered" evidence="2">
    <location>
        <begin position="28"/>
        <end position="228"/>
    </location>
</feature>
<feature type="region of interest" description="Disordered" evidence="2">
    <location>
        <begin position="2156"/>
        <end position="2198"/>
    </location>
</feature>
<feature type="region of interest" description="Disordered" evidence="2">
    <location>
        <begin position="2213"/>
        <end position="2235"/>
    </location>
</feature>
<accession>A0A1I8P880</accession>
<feature type="region of interest" description="Disordered" evidence="2">
    <location>
        <begin position="1696"/>
        <end position="1732"/>
    </location>
</feature>
<feature type="compositionally biased region" description="Basic and acidic residues" evidence="2">
    <location>
        <begin position="938"/>
        <end position="974"/>
    </location>
</feature>
<feature type="compositionally biased region" description="Acidic residues" evidence="2">
    <location>
        <begin position="2185"/>
        <end position="2196"/>
    </location>
</feature>
<feature type="region of interest" description="Disordered" evidence="2">
    <location>
        <begin position="1865"/>
        <end position="1933"/>
    </location>
</feature>
<reference evidence="3 4" key="1">
    <citation type="submission" date="2015-05" db="EMBL/GenBank/DDBJ databases">
        <authorList>
            <person name="Wilson R.K."/>
            <person name="Warren W.C."/>
            <person name="Olafson P."/>
        </authorList>
    </citation>
    <scope>NUCLEOTIDE SEQUENCE [LARGE SCALE GENOMIC DNA]</scope>
    <source>
        <strain evidence="3 4">USDA</strain>
    </source>
</reference>
<feature type="region of interest" description="Disordered" evidence="2">
    <location>
        <begin position="894"/>
        <end position="1084"/>
    </location>
</feature>
<feature type="compositionally biased region" description="Basic and acidic residues" evidence="2">
    <location>
        <begin position="198"/>
        <end position="220"/>
    </location>
</feature>
<feature type="compositionally biased region" description="Basic and acidic residues" evidence="2">
    <location>
        <begin position="2595"/>
        <end position="2608"/>
    </location>
</feature>
<evidence type="ECO:0000256" key="2">
    <source>
        <dbReference type="SAM" id="MobiDB-lite"/>
    </source>
</evidence>
<keyword evidence="4" id="KW-1185">Reference proteome</keyword>
<feature type="compositionally biased region" description="Polar residues" evidence="2">
    <location>
        <begin position="769"/>
        <end position="778"/>
    </location>
</feature>
<feature type="compositionally biased region" description="Basic and acidic residues" evidence="2">
    <location>
        <begin position="160"/>
        <end position="176"/>
    </location>
</feature>
<feature type="region of interest" description="Disordered" evidence="2">
    <location>
        <begin position="1400"/>
        <end position="1435"/>
    </location>
</feature>
<feature type="compositionally biased region" description="Basic and acidic residues" evidence="2">
    <location>
        <begin position="894"/>
        <end position="908"/>
    </location>
</feature>
<evidence type="ECO:0000313" key="4">
    <source>
        <dbReference type="Proteomes" id="UP000095300"/>
    </source>
</evidence>
<dbReference type="PANTHER" id="PTHR13958">
    <property type="entry name" value="CENTROSOME-ASSOCIATED PROTEIN 350"/>
    <property type="match status" value="1"/>
</dbReference>
<dbReference type="PANTHER" id="PTHR13958:SF3">
    <property type="entry name" value="CAP-GLY DOMAIN-CONTAINING PROTEIN-RELATED"/>
    <property type="match status" value="1"/>
</dbReference>
<feature type="compositionally biased region" description="Polar residues" evidence="2">
    <location>
        <begin position="550"/>
        <end position="563"/>
    </location>
</feature>
<feature type="compositionally biased region" description="Basic and acidic residues" evidence="2">
    <location>
        <begin position="132"/>
        <end position="144"/>
    </location>
</feature>
<feature type="compositionally biased region" description="Low complexity" evidence="2">
    <location>
        <begin position="2156"/>
        <end position="2169"/>
    </location>
</feature>
<feature type="compositionally biased region" description="Low complexity" evidence="2">
    <location>
        <begin position="2074"/>
        <end position="2090"/>
    </location>
</feature>
<dbReference type="EnsemblMetazoa" id="SCAU005721-RA">
    <property type="protein sequence ID" value="SCAU005721-PA"/>
    <property type="gene ID" value="SCAU005721"/>
</dbReference>
<feature type="region of interest" description="Disordered" evidence="2">
    <location>
        <begin position="615"/>
        <end position="651"/>
    </location>
</feature>
<reference evidence="3" key="2">
    <citation type="submission" date="2020-05" db="UniProtKB">
        <authorList>
            <consortium name="EnsemblMetazoa"/>
        </authorList>
    </citation>
    <scope>IDENTIFICATION</scope>
    <source>
        <strain evidence="3">USDA</strain>
    </source>
</reference>
<feature type="compositionally biased region" description="Low complexity" evidence="2">
    <location>
        <begin position="998"/>
        <end position="1012"/>
    </location>
</feature>
<evidence type="ECO:0000313" key="3">
    <source>
        <dbReference type="EnsemblMetazoa" id="SCAU005721-PA"/>
    </source>
</evidence>
<dbReference type="KEGG" id="scac:106086678"/>
<dbReference type="EnsemblMetazoa" id="SCAU005721-RB">
    <property type="protein sequence ID" value="SCAU005721-PB"/>
    <property type="gene ID" value="SCAU005721"/>
</dbReference>
<feature type="region of interest" description="Disordered" evidence="2">
    <location>
        <begin position="484"/>
        <end position="515"/>
    </location>
</feature>
<feature type="compositionally biased region" description="Polar residues" evidence="2">
    <location>
        <begin position="1227"/>
        <end position="1245"/>
    </location>
</feature>
<dbReference type="EnsemblMetazoa" id="SCAU005721-RC">
    <property type="protein sequence ID" value="SCAU005721-PC"/>
    <property type="gene ID" value="SCAU005721"/>
</dbReference>
<feature type="region of interest" description="Disordered" evidence="2">
    <location>
        <begin position="742"/>
        <end position="784"/>
    </location>
</feature>
<feature type="compositionally biased region" description="Basic and acidic residues" evidence="2">
    <location>
        <begin position="340"/>
        <end position="361"/>
    </location>
</feature>
<feature type="region of interest" description="Disordered" evidence="2">
    <location>
        <begin position="550"/>
        <end position="578"/>
    </location>
</feature>
<feature type="compositionally biased region" description="Polar residues" evidence="2">
    <location>
        <begin position="2627"/>
        <end position="2660"/>
    </location>
</feature>
<name>A0A1I8P880_STOCA</name>
<feature type="compositionally biased region" description="Polar residues" evidence="2">
    <location>
        <begin position="1865"/>
        <end position="1892"/>
    </location>
</feature>
<evidence type="ECO:0000256" key="1">
    <source>
        <dbReference type="SAM" id="Coils"/>
    </source>
</evidence>
<feature type="compositionally biased region" description="Polar residues" evidence="2">
    <location>
        <begin position="1051"/>
        <end position="1084"/>
    </location>
</feature>
<feature type="compositionally biased region" description="Low complexity" evidence="2">
    <location>
        <begin position="1795"/>
        <end position="1805"/>
    </location>
</feature>
<feature type="region of interest" description="Disordered" evidence="2">
    <location>
        <begin position="336"/>
        <end position="365"/>
    </location>
</feature>
<dbReference type="InterPro" id="IPR028750">
    <property type="entry name" value="CEP350/CC187"/>
</dbReference>
<feature type="compositionally biased region" description="Polar residues" evidence="2">
    <location>
        <begin position="921"/>
        <end position="932"/>
    </location>
</feature>
<evidence type="ECO:0008006" key="5">
    <source>
        <dbReference type="Google" id="ProtNLM"/>
    </source>
</evidence>
<dbReference type="STRING" id="35570.A0A1I8P880"/>
<gene>
    <name evidence="3" type="primary">106086678</name>
</gene>
<feature type="compositionally biased region" description="Polar residues" evidence="2">
    <location>
        <begin position="110"/>
        <end position="122"/>
    </location>
</feature>
<sequence length="2666" mass="296959">MDVQHQQEDYAKKKQEREQEIKAIQEMLSNIAKSSPQKTTNEEANKTETQLPKAAEDATKDLPAINTLQRSKTDILVRATPNEVPVKSATSRTSRMDTARSAVAAKPRSKSSNLPVTNSVPNRQAVANKKTYNPEEARRFMEMQKKKRKSELANQPQAKANKEKEEIKKRLEELKKNTRKLVSKNLDKKKHKSNSNEMPKDGSNTRKLSSDENKPAKEMLPKINAKRQGFGEMPAIKGLSLELKKPTSQDLLEERRRVTKIAKEDLVKPAANVLTTPASVRANSSSSLPLGENHKRIGLLRKTEDEKDYSFSALKGIATNGKENVILENLTSKLSAAQETKVHKERPERTHNKPPEIRDQQPEEEISDLEIPSKNLKSNSLQHNPSAVEGNCSHIKSQDVHKANDLPYLLRPSAAQIYPYNFIMAVRRKLEAISQPHMPVPSKRERTWKTSQCTSTTDLLLVGESNSSEKKDFKEIEKKRKLLEMPEEQESKKRKSFEAMTPKPLKDDIPKGQLDKNAERAKTTLSMSLESLKSPPLTYTMDMNAKATNIQTSGNSYKNSHPQSLDMEEKFKKSEQPVNPTIQSKYKSMESVASNYSSVSLPISNTLTEISSLRTESRHNYNQSQQSLEKQGQMNTEDEVTSISSHIFSSPEKKYAKQHNADFEFIKPRAVSPLSLEKIDNLKIKSKQNTGRSSSEKQKTDNTSLIDEDKEMHFSQLLEDFNRSLSQVILVNEQLKSTLDKSSRILSPRNSAKKPSSSAGDTDKAYSSDFENSKSPAQNDKLKQSLENTNEKLKTGKRQLFLIANKVKPLLTPPKSSIDENDHNEEIALPKLDLGIDLKMLTTNSSARTTTSLQTADSAIYENKSEVDFQAGEEHEKRLDMIEHLKEDLRRTIRKSQEKRKNTQDQHKLLNKKTSFEEELASSSKTSRSNMSLYAVVEQHDGKETLKEIKPKSEISESSLEKKMISHDNRETLPKRNKASKLPVFSERNTRATEEIENSSQTASTTTNTGAQRDSEFNQSPSKQPNKTFNATQMFSESNKMQHSHSDKSIPTHSTTSQATKAMRSATPSIGSQSEIESLPATNSNRNKYNLASCKATIKQDFQEAGSSSISEELQKTFETASHDNENLPLKKGHLHTTRDGSTAAQLRNTSAFIRAHINRSRGDFQEINTKEATLNETQFQLAIISSQAPSSSELAQSADDEVTSSVKSIIKRHKSNYSSNPPSYNAVTGKTHQEKQASSTTFNSLSPSKAAGRISIGAEIVKFFHEYDNDKSLQLQCHDTMSESSLNYSNVGLYDKLIQNETNKSQQLTALLKMREKAILDRTKGQIAWLEVQKARYKAKGLLGNIAAIKKKQRGILIKMEKEREEIKRLLQSTSSSGKAAAATTSSAVVLNGSSVLHKSPLKHKKEKSSSIVPPAQLIPPQPTPTATGRPSRVTKQPIKLANKRAEQQQPSSSPIIRATYELESSTVLEELLKKREEDLRRRRQHVEHLMKWHQRLDEEEAEVLQLERQLLNYNNVPRPHMVVEAKQKPRQQQMPQLQPVEVYAADEEELTPLVLDIYDSNQTTGKTPEKKRASRARKMEKRLKDIDKSLKDLSHISATSASNSAIVMGQNSDDIDASSTAAASAQEVNSVRATGSKLNKLWKSLTSQTVEKYEPTRRYKLCTADLKRLYEEAKMAVLRDFTQEEERIAQELLEKSSTNLSSNEGSPPPATGSTPLPQSEENLINLPPLGQETVGGKVNLAVDIPALNLNFSSGHSEPEEEPAPNNCKMMLPPQGNYSPSVAEEHFKAQLLNSSASSSSSSSAEHPEPQPQMQQLRIENNVQMFLALTQRLQQSMPSNSRPPHQGLQRSLSDTQIAEIPKFSAATSHRNISANASQSNTSITGSGQQTLPNHRKSKSSIAEITNIPETVKPSPAEQNPTQRSQNDLLEESSTRPTVIAAVGNVSSITNVTSVAGNTSALMGQHRLSFSGQVGYDSEQKAREISSKLDEISAAVIQLSQANALPSYPAATASQSKCTVAETSRDAEASLNEEANLSTDASSSSYSLHFANISIDRHSSPGSQHTANTTHNRTKTPSISSPIKSPTATTSCSSTVPTNKHLASDSLENSNTGTFVISTNPDASSSSTSKTFVAESAATSASKTFVKDKTLEMVTTATPTSTTTTTTSPSNGLVVSESSNDKPNSEEYEPDFEPDSTDETHIEDISLPLYETTTETTVEGEGDISETSRGDESLPDRTFCTATSQISIKVPAKEQLQQQQLVTIKSMIAIATSPDKELLPPPPLPPPPPPPPQIFTSTISATKTTTHQSSVLVAASSAQNSTGNGNQLMPDIINELELRRHQLILDNEHLKQYEHVAVPYMYVREIPNKPPPPYVPPAHGSPMTTIFPSEERIKDITFRRTHELYCDFLKTDYCNEKGEKLPSVMEEQITNIYERIILDICREYLEEHNEIVRDGDPANFHSQLAFFNPPNRLRCIQDAIYKEVRQCLAMDKATGQSKRSQIYSVYGQRAKQDHIGKIIIQEMYDEDDRWCNFHREESEVIHLIVEEMITKNIRDIAKEVLVEEGGSLQQAEDDEEDDGVEIEEINDDSEIQENMENAREEEQQQRETATKNVRVTALAQETQKKDQPQQPNEIDTANSSTVSQEEISSQTEFKSNDSSSMIAMPLA</sequence>
<organism evidence="3 4">
    <name type="scientific">Stomoxys calcitrans</name>
    <name type="common">Stable fly</name>
    <name type="synonym">Conops calcitrans</name>
    <dbReference type="NCBI Taxonomy" id="35570"/>
    <lineage>
        <taxon>Eukaryota</taxon>
        <taxon>Metazoa</taxon>
        <taxon>Ecdysozoa</taxon>
        <taxon>Arthropoda</taxon>
        <taxon>Hexapoda</taxon>
        <taxon>Insecta</taxon>
        <taxon>Pterygota</taxon>
        <taxon>Neoptera</taxon>
        <taxon>Endopterygota</taxon>
        <taxon>Diptera</taxon>
        <taxon>Brachycera</taxon>
        <taxon>Muscomorpha</taxon>
        <taxon>Muscoidea</taxon>
        <taxon>Muscidae</taxon>
        <taxon>Stomoxys</taxon>
    </lineage>
</organism>
<dbReference type="GO" id="GO:0005813">
    <property type="term" value="C:centrosome"/>
    <property type="evidence" value="ECO:0007669"/>
    <property type="project" value="InterPro"/>
</dbReference>
<feature type="region of interest" description="Disordered" evidence="2">
    <location>
        <begin position="1215"/>
        <end position="1245"/>
    </location>
</feature>
<protein>
    <recommendedName>
        <fullName evidence="5">CAP-Gly domain-containing protein</fullName>
    </recommendedName>
</protein>
<feature type="compositionally biased region" description="Polar residues" evidence="2">
    <location>
        <begin position="744"/>
        <end position="760"/>
    </location>
</feature>
<feature type="compositionally biased region" description="Low complexity" evidence="2">
    <location>
        <begin position="1217"/>
        <end position="1226"/>
    </location>
</feature>
<feature type="coiled-coil region" evidence="1">
    <location>
        <begin position="1491"/>
        <end position="1518"/>
    </location>
</feature>
<dbReference type="VEuPathDB" id="VectorBase:SCAU005721"/>
<proteinExistence type="predicted"/>
<feature type="region of interest" description="Disordered" evidence="2">
    <location>
        <begin position="2585"/>
        <end position="2666"/>
    </location>
</feature>
<feature type="compositionally biased region" description="Basic and acidic residues" evidence="2">
    <location>
        <begin position="2225"/>
        <end position="2234"/>
    </location>
</feature>
<dbReference type="OrthoDB" id="306254at2759"/>
<feature type="region of interest" description="Disordered" evidence="2">
    <location>
        <begin position="2055"/>
        <end position="2096"/>
    </location>
</feature>
<feature type="compositionally biased region" description="Polar residues" evidence="2">
    <location>
        <begin position="28"/>
        <end position="37"/>
    </location>
</feature>
<feature type="compositionally biased region" description="Basic residues" evidence="2">
    <location>
        <begin position="177"/>
        <end position="193"/>
    </location>
</feature>
<feature type="compositionally biased region" description="Basic and acidic residues" evidence="2">
    <location>
        <begin position="504"/>
        <end position="515"/>
    </location>
</feature>
<feature type="compositionally biased region" description="Polar residues" evidence="2">
    <location>
        <begin position="615"/>
        <end position="648"/>
    </location>
</feature>
<dbReference type="GO" id="GO:0008017">
    <property type="term" value="F:microtubule binding"/>
    <property type="evidence" value="ECO:0007669"/>
    <property type="project" value="InterPro"/>
</dbReference>
<feature type="region of interest" description="Disordered" evidence="2">
    <location>
        <begin position="687"/>
        <end position="707"/>
    </location>
</feature>